<dbReference type="EMBL" id="HBUE01189619">
    <property type="protein sequence ID" value="CAG6524502.1"/>
    <property type="molecule type" value="Transcribed_RNA"/>
</dbReference>
<name>A0A8D8JLN9_CULPI</name>
<keyword evidence="1" id="KW-0472">Membrane</keyword>
<evidence type="ECO:0000256" key="1">
    <source>
        <dbReference type="SAM" id="Phobius"/>
    </source>
</evidence>
<dbReference type="AlphaFoldDB" id="A0A8D8JLN9"/>
<feature type="transmembrane region" description="Helical" evidence="1">
    <location>
        <begin position="170"/>
        <end position="190"/>
    </location>
</feature>
<sequence length="219" mass="21894">MARSGRLKSTAGEDSFDSACCPSLTVLRLTTVLALATATASWATRKGLIRARVGGPPFSSLDFPPVRGGIGESSYSDGSTTSDSISSPSAVNPLRVFSPTNELSTFFFAGSGAASLTSLAAAAAAGFFGETVSGVLTCSTGMLFCGVALGLAFGLALVSLRGDSFTASSCLPFVSLPLVTSFFSAVAFAGDATFSSPTRSTMATTGADCGVTGVTVKVG</sequence>
<evidence type="ECO:0000313" key="2">
    <source>
        <dbReference type="EMBL" id="CAG6576185.1"/>
    </source>
</evidence>
<keyword evidence="1" id="KW-1133">Transmembrane helix</keyword>
<feature type="transmembrane region" description="Helical" evidence="1">
    <location>
        <begin position="105"/>
        <end position="128"/>
    </location>
</feature>
<proteinExistence type="predicted"/>
<accession>A0A8D8JLN9</accession>
<protein>
    <submittedName>
        <fullName evidence="2">(northern house mosquito) hypothetical protein</fullName>
    </submittedName>
</protein>
<organism evidence="2">
    <name type="scientific">Culex pipiens</name>
    <name type="common">House mosquito</name>
    <dbReference type="NCBI Taxonomy" id="7175"/>
    <lineage>
        <taxon>Eukaryota</taxon>
        <taxon>Metazoa</taxon>
        <taxon>Ecdysozoa</taxon>
        <taxon>Arthropoda</taxon>
        <taxon>Hexapoda</taxon>
        <taxon>Insecta</taxon>
        <taxon>Pterygota</taxon>
        <taxon>Neoptera</taxon>
        <taxon>Endopterygota</taxon>
        <taxon>Diptera</taxon>
        <taxon>Nematocera</taxon>
        <taxon>Culicoidea</taxon>
        <taxon>Culicidae</taxon>
        <taxon>Culicinae</taxon>
        <taxon>Culicini</taxon>
        <taxon>Culex</taxon>
        <taxon>Culex</taxon>
    </lineage>
</organism>
<dbReference type="EMBL" id="HBUE01084141">
    <property type="protein sequence ID" value="CAG6478923.1"/>
    <property type="molecule type" value="Transcribed_RNA"/>
</dbReference>
<keyword evidence="1" id="KW-0812">Transmembrane</keyword>
<feature type="transmembrane region" description="Helical" evidence="1">
    <location>
        <begin position="134"/>
        <end position="158"/>
    </location>
</feature>
<dbReference type="EMBL" id="HBUE01295463">
    <property type="protein sequence ID" value="CAG6576185.1"/>
    <property type="molecule type" value="Transcribed_RNA"/>
</dbReference>
<reference evidence="2" key="1">
    <citation type="submission" date="2021-05" db="EMBL/GenBank/DDBJ databases">
        <authorList>
            <person name="Alioto T."/>
            <person name="Alioto T."/>
            <person name="Gomez Garrido J."/>
        </authorList>
    </citation>
    <scope>NUCLEOTIDE SEQUENCE</scope>
</reference>